<dbReference type="AlphaFoldDB" id="A0A6L5XG82"/>
<dbReference type="PANTHER" id="PTHR22916:SF51">
    <property type="entry name" value="GLYCOSYLTRANSFERASE EPSH-RELATED"/>
    <property type="match status" value="1"/>
</dbReference>
<protein>
    <submittedName>
        <fullName evidence="4">Glycosyltransferase</fullName>
    </submittedName>
</protein>
<dbReference type="PANTHER" id="PTHR22916">
    <property type="entry name" value="GLYCOSYLTRANSFERASE"/>
    <property type="match status" value="1"/>
</dbReference>
<evidence type="ECO:0000313" key="5">
    <source>
        <dbReference type="Proteomes" id="UP000483362"/>
    </source>
</evidence>
<keyword evidence="1" id="KW-0328">Glycosyltransferase</keyword>
<dbReference type="Proteomes" id="UP000483362">
    <property type="component" value="Unassembled WGS sequence"/>
</dbReference>
<dbReference type="SUPFAM" id="SSF53448">
    <property type="entry name" value="Nucleotide-diphospho-sugar transferases"/>
    <property type="match status" value="1"/>
</dbReference>
<keyword evidence="5" id="KW-1185">Reference proteome</keyword>
<dbReference type="InterPro" id="IPR029044">
    <property type="entry name" value="Nucleotide-diphossugar_trans"/>
</dbReference>
<keyword evidence="2 4" id="KW-0808">Transferase</keyword>
<dbReference type="RefSeq" id="WP_154328406.1">
    <property type="nucleotide sequence ID" value="NZ_CP045696.1"/>
</dbReference>
<gene>
    <name evidence="4" type="ORF">FYJ29_12245</name>
</gene>
<dbReference type="Pfam" id="PF00535">
    <property type="entry name" value="Glycos_transf_2"/>
    <property type="match status" value="1"/>
</dbReference>
<comment type="caution">
    <text evidence="4">The sequence shown here is derived from an EMBL/GenBank/DDBJ whole genome shotgun (WGS) entry which is preliminary data.</text>
</comment>
<reference evidence="4 5" key="1">
    <citation type="submission" date="2019-08" db="EMBL/GenBank/DDBJ databases">
        <title>In-depth cultivation of the pig gut microbiome towards novel bacterial diversity and tailored functional studies.</title>
        <authorList>
            <person name="Wylensek D."/>
            <person name="Hitch T.C.A."/>
            <person name="Clavel T."/>
        </authorList>
    </citation>
    <scope>NUCLEOTIDE SEQUENCE [LARGE SCALE GENOMIC DNA]</scope>
    <source>
        <strain evidence="4 5">Oil-RF-744-WCA-WT-10</strain>
    </source>
</reference>
<dbReference type="GO" id="GO:0016758">
    <property type="term" value="F:hexosyltransferase activity"/>
    <property type="evidence" value="ECO:0007669"/>
    <property type="project" value="UniProtKB-ARBA"/>
</dbReference>
<organism evidence="4 5">
    <name type="scientific">Sodaliphilus pleomorphus</name>
    <dbReference type="NCBI Taxonomy" id="2606626"/>
    <lineage>
        <taxon>Bacteria</taxon>
        <taxon>Pseudomonadati</taxon>
        <taxon>Bacteroidota</taxon>
        <taxon>Bacteroidia</taxon>
        <taxon>Bacteroidales</taxon>
        <taxon>Muribaculaceae</taxon>
        <taxon>Sodaliphilus</taxon>
    </lineage>
</organism>
<proteinExistence type="predicted"/>
<dbReference type="EMBL" id="VULT01000023">
    <property type="protein sequence ID" value="MSS18519.1"/>
    <property type="molecule type" value="Genomic_DNA"/>
</dbReference>
<evidence type="ECO:0000256" key="2">
    <source>
        <dbReference type="ARBA" id="ARBA00022679"/>
    </source>
</evidence>
<name>A0A6L5XG82_9BACT</name>
<sequence length="325" mass="38260">MKISIVLPIYNVEKYLYKSIESIGLFNQEQVEIILVNDGSTDGSLDICRYFAHKFSNVSIINKSNGGLSDARNAGINAAKGEYIYFLDSDDWLVSNAIMTLYDFAIKNKCEVVQAGFYYAYPNYLLFDDRYICEETHPFVLNKEETMRELIKNTYIKNFVWGKLYKTSIVKRHLNPVGKYFEDAYWQHLIINEISCYGIIPQPLYYYRQRGDSISGHFSLKNIDLLEGYKERYYFIRDNYPQFESLMRHCFFNLVRDMYLASLSSKDKRIINAFIEYISKIDTSKAPLSLKINFKYPTLLKIISLMRRITNRILLKNKPLKRINI</sequence>
<dbReference type="Gene3D" id="3.90.550.10">
    <property type="entry name" value="Spore Coat Polysaccharide Biosynthesis Protein SpsA, Chain A"/>
    <property type="match status" value="1"/>
</dbReference>
<accession>A0A6L5XG82</accession>
<evidence type="ECO:0000259" key="3">
    <source>
        <dbReference type="Pfam" id="PF00535"/>
    </source>
</evidence>
<feature type="domain" description="Glycosyltransferase 2-like" evidence="3">
    <location>
        <begin position="4"/>
        <end position="130"/>
    </location>
</feature>
<dbReference type="InterPro" id="IPR001173">
    <property type="entry name" value="Glyco_trans_2-like"/>
</dbReference>
<dbReference type="CDD" id="cd00761">
    <property type="entry name" value="Glyco_tranf_GTA_type"/>
    <property type="match status" value="1"/>
</dbReference>
<evidence type="ECO:0000256" key="1">
    <source>
        <dbReference type="ARBA" id="ARBA00022676"/>
    </source>
</evidence>
<evidence type="ECO:0000313" key="4">
    <source>
        <dbReference type="EMBL" id="MSS18519.1"/>
    </source>
</evidence>